<gene>
    <name evidence="2" type="ORF">SAMN05444158_0430</name>
</gene>
<dbReference type="AlphaFoldDB" id="A0A1H1N099"/>
<feature type="compositionally biased region" description="Basic and acidic residues" evidence="1">
    <location>
        <begin position="1"/>
        <end position="23"/>
    </location>
</feature>
<dbReference type="EMBL" id="LT629750">
    <property type="protein sequence ID" value="SDR92340.1"/>
    <property type="molecule type" value="Genomic_DNA"/>
</dbReference>
<proteinExistence type="predicted"/>
<accession>A0A1H1N099</accession>
<dbReference type="Proteomes" id="UP000243904">
    <property type="component" value="Chromosome I"/>
</dbReference>
<organism evidence="2 3">
    <name type="scientific">Bradyrhizobium canariense</name>
    <dbReference type="NCBI Taxonomy" id="255045"/>
    <lineage>
        <taxon>Bacteria</taxon>
        <taxon>Pseudomonadati</taxon>
        <taxon>Pseudomonadota</taxon>
        <taxon>Alphaproteobacteria</taxon>
        <taxon>Hyphomicrobiales</taxon>
        <taxon>Nitrobacteraceae</taxon>
        <taxon>Bradyrhizobium</taxon>
    </lineage>
</organism>
<sequence length="48" mass="5413">MAGESTQDHRTNDEREPRSDLHPTTKPSQKSGPPLFNDGPELIRDNHC</sequence>
<evidence type="ECO:0000313" key="3">
    <source>
        <dbReference type="Proteomes" id="UP000243904"/>
    </source>
</evidence>
<evidence type="ECO:0000256" key="1">
    <source>
        <dbReference type="SAM" id="MobiDB-lite"/>
    </source>
</evidence>
<protein>
    <submittedName>
        <fullName evidence="2">Uncharacterized protein</fullName>
    </submittedName>
</protein>
<evidence type="ECO:0000313" key="2">
    <source>
        <dbReference type="EMBL" id="SDR92340.1"/>
    </source>
</evidence>
<feature type="region of interest" description="Disordered" evidence="1">
    <location>
        <begin position="1"/>
        <end position="48"/>
    </location>
</feature>
<keyword evidence="3" id="KW-1185">Reference proteome</keyword>
<dbReference type="RefSeq" id="WP_157809971.1">
    <property type="nucleotide sequence ID" value="NZ_LT629750.1"/>
</dbReference>
<reference evidence="3" key="1">
    <citation type="submission" date="2016-10" db="EMBL/GenBank/DDBJ databases">
        <authorList>
            <person name="Varghese N."/>
            <person name="Submissions S."/>
        </authorList>
    </citation>
    <scope>NUCLEOTIDE SEQUENCE [LARGE SCALE GENOMIC DNA]</scope>
    <source>
        <strain evidence="3">GAS369</strain>
    </source>
</reference>
<name>A0A1H1N099_9BRAD</name>